<keyword evidence="2" id="KW-1185">Reference proteome</keyword>
<evidence type="ECO:0008006" key="3">
    <source>
        <dbReference type="Google" id="ProtNLM"/>
    </source>
</evidence>
<dbReference type="GeneID" id="5033242"/>
<reference evidence="1 2" key="1">
    <citation type="journal article" date="2006" name="Nature">
        <title>Global trends of whole-genome duplications revealed by the ciliate Paramecium tetraurelia.</title>
        <authorList>
            <consortium name="Genoscope"/>
            <person name="Aury J.-M."/>
            <person name="Jaillon O."/>
            <person name="Duret L."/>
            <person name="Noel B."/>
            <person name="Jubin C."/>
            <person name="Porcel B.M."/>
            <person name="Segurens B."/>
            <person name="Daubin V."/>
            <person name="Anthouard V."/>
            <person name="Aiach N."/>
            <person name="Arnaiz O."/>
            <person name="Billaut A."/>
            <person name="Beisson J."/>
            <person name="Blanc I."/>
            <person name="Bouhouche K."/>
            <person name="Camara F."/>
            <person name="Duharcourt S."/>
            <person name="Guigo R."/>
            <person name="Gogendeau D."/>
            <person name="Katinka M."/>
            <person name="Keller A.-M."/>
            <person name="Kissmehl R."/>
            <person name="Klotz C."/>
            <person name="Koll F."/>
            <person name="Le Moue A."/>
            <person name="Lepere C."/>
            <person name="Malinsky S."/>
            <person name="Nowacki M."/>
            <person name="Nowak J.K."/>
            <person name="Plattner H."/>
            <person name="Poulain J."/>
            <person name="Ruiz F."/>
            <person name="Serrano V."/>
            <person name="Zagulski M."/>
            <person name="Dessen P."/>
            <person name="Betermier M."/>
            <person name="Weissenbach J."/>
            <person name="Scarpelli C."/>
            <person name="Schachter V."/>
            <person name="Sperling L."/>
            <person name="Meyer E."/>
            <person name="Cohen J."/>
            <person name="Wincker P."/>
        </authorList>
    </citation>
    <scope>NUCLEOTIDE SEQUENCE [LARGE SCALE GENOMIC DNA]</scope>
    <source>
        <strain evidence="1 2">Stock d4-2</strain>
    </source>
</reference>
<dbReference type="HOGENOM" id="CLU_1647016_0_0_1"/>
<evidence type="ECO:0000313" key="2">
    <source>
        <dbReference type="Proteomes" id="UP000000600"/>
    </source>
</evidence>
<dbReference type="RefSeq" id="XP_001447457.1">
    <property type="nucleotide sequence ID" value="XM_001447420.1"/>
</dbReference>
<dbReference type="KEGG" id="ptm:GSPATT00014967001"/>
<protein>
    <recommendedName>
        <fullName evidence="3">Transmembrane protein</fullName>
    </recommendedName>
</protein>
<sequence length="161" mass="18751">MTLVLLEIYNTSKKITNLVEEQLSIYCPQHIIGCSLTKISVKKVTQQIIYIKQKKQVSYCVIQVIDQILNYIVIEVTLSPSHLLLEIINEQFLNVELLSLQAFRLSTFKYLSQETKDLLSIIYPKTKNIRLIVLQLISKNINYIIVLFLFELQFLSHSFSI</sequence>
<gene>
    <name evidence="1" type="ORF">GSPATT00014967001</name>
</gene>
<organism evidence="1 2">
    <name type="scientific">Paramecium tetraurelia</name>
    <dbReference type="NCBI Taxonomy" id="5888"/>
    <lineage>
        <taxon>Eukaryota</taxon>
        <taxon>Sar</taxon>
        <taxon>Alveolata</taxon>
        <taxon>Ciliophora</taxon>
        <taxon>Intramacronucleata</taxon>
        <taxon>Oligohymenophorea</taxon>
        <taxon>Peniculida</taxon>
        <taxon>Parameciidae</taxon>
        <taxon>Paramecium</taxon>
    </lineage>
</organism>
<dbReference type="AlphaFoldDB" id="A0DAJ3"/>
<name>A0DAJ3_PARTE</name>
<accession>A0DAJ3</accession>
<dbReference type="InParanoid" id="A0DAJ3"/>
<dbReference type="Proteomes" id="UP000000600">
    <property type="component" value="Unassembled WGS sequence"/>
</dbReference>
<dbReference type="EMBL" id="CT868352">
    <property type="protein sequence ID" value="CAK80060.1"/>
    <property type="molecule type" value="Genomic_DNA"/>
</dbReference>
<proteinExistence type="predicted"/>
<evidence type="ECO:0000313" key="1">
    <source>
        <dbReference type="EMBL" id="CAK80060.1"/>
    </source>
</evidence>